<accession>A0A2S0RIV0</accession>
<evidence type="ECO:0000313" key="3">
    <source>
        <dbReference type="EMBL" id="AWA30652.1"/>
    </source>
</evidence>
<dbReference type="AlphaFoldDB" id="A0A2S0RIV0"/>
<dbReference type="InterPro" id="IPR050194">
    <property type="entry name" value="Glycosyltransferase_grp1"/>
</dbReference>
<sequence>MKIAIVCYPTFGGSGVVATELGLELARRGHEIHFITYRQPVRLALLNSNIHYHEVNVPEYPLFHYQPYELALSSKLVDMVKLYKIELLHVHYAIPHAYAGYMAKQMLKSEGIRIPMVTTLHGTDITLVGSHPFYKPAVTFSINKSDIVTSVSQSLKEDTYNLFDVRKEIHVIPNFIELDKNLDDSSIPCHRSVMAKPGERIVTHISNFRKVKRIPDVVDIFYKIQQQIPAKLMMVGDGPEKIKAEQHCARLGISDKVIFFGNSNEIDRILSYTDLFLLPSETESFGLAALEAMAWSVPVISSNSGGLPEVNFDGISGFLSDVGDTDAMAANAVKILSDDAALSSFKKNALDVAKQFDIQNILPLYEALYQQALSKIAL</sequence>
<gene>
    <name evidence="3" type="primary">bshA</name>
    <name evidence="3" type="ORF">HYN48_11445</name>
</gene>
<dbReference type="PANTHER" id="PTHR45947">
    <property type="entry name" value="SULFOQUINOVOSYL TRANSFERASE SQD2"/>
    <property type="match status" value="1"/>
</dbReference>
<proteinExistence type="predicted"/>
<dbReference type="InterPro" id="IPR028098">
    <property type="entry name" value="Glyco_trans_4-like_N"/>
</dbReference>
<organism evidence="3 4">
    <name type="scientific">Flavobacterium magnum</name>
    <dbReference type="NCBI Taxonomy" id="2162713"/>
    <lineage>
        <taxon>Bacteria</taxon>
        <taxon>Pseudomonadati</taxon>
        <taxon>Bacteroidota</taxon>
        <taxon>Flavobacteriia</taxon>
        <taxon>Flavobacteriales</taxon>
        <taxon>Flavobacteriaceae</taxon>
        <taxon>Flavobacterium</taxon>
    </lineage>
</organism>
<dbReference type="OrthoDB" id="9810929at2"/>
<reference evidence="3 4" key="1">
    <citation type="submission" date="2018-04" db="EMBL/GenBank/DDBJ databases">
        <title>Genome sequencing of Flavobacterium sp. HYN0048.</title>
        <authorList>
            <person name="Yi H."/>
            <person name="Baek C."/>
        </authorList>
    </citation>
    <scope>NUCLEOTIDE SEQUENCE [LARGE SCALE GENOMIC DNA]</scope>
    <source>
        <strain evidence="3 4">HYN0048</strain>
    </source>
</reference>
<dbReference type="Pfam" id="PF00534">
    <property type="entry name" value="Glycos_transf_1"/>
    <property type="match status" value="1"/>
</dbReference>
<protein>
    <submittedName>
        <fullName evidence="3">N-acetyl-alpha-D-glucosaminyl L-malate synthase BshA</fullName>
    </submittedName>
</protein>
<evidence type="ECO:0000313" key="4">
    <source>
        <dbReference type="Proteomes" id="UP000244193"/>
    </source>
</evidence>
<keyword evidence="4" id="KW-1185">Reference proteome</keyword>
<dbReference type="SUPFAM" id="SSF53756">
    <property type="entry name" value="UDP-Glycosyltransferase/glycogen phosphorylase"/>
    <property type="match status" value="1"/>
</dbReference>
<feature type="domain" description="Glycosyl transferase family 1" evidence="1">
    <location>
        <begin position="196"/>
        <end position="349"/>
    </location>
</feature>
<dbReference type="PANTHER" id="PTHR45947:SF3">
    <property type="entry name" value="SULFOQUINOVOSYL TRANSFERASE SQD2"/>
    <property type="match status" value="1"/>
</dbReference>
<dbReference type="GO" id="GO:0016757">
    <property type="term" value="F:glycosyltransferase activity"/>
    <property type="evidence" value="ECO:0007669"/>
    <property type="project" value="InterPro"/>
</dbReference>
<dbReference type="GO" id="GO:0071793">
    <property type="term" value="P:bacillithiol biosynthetic process"/>
    <property type="evidence" value="ECO:0007669"/>
    <property type="project" value="InterPro"/>
</dbReference>
<dbReference type="KEGG" id="fmg:HYN48_11445"/>
<evidence type="ECO:0000259" key="1">
    <source>
        <dbReference type="Pfam" id="PF00534"/>
    </source>
</evidence>
<dbReference type="Gene3D" id="3.40.50.2000">
    <property type="entry name" value="Glycogen Phosphorylase B"/>
    <property type="match status" value="2"/>
</dbReference>
<dbReference type="InterPro" id="IPR023881">
    <property type="entry name" value="Thiol_BshA"/>
</dbReference>
<evidence type="ECO:0000259" key="2">
    <source>
        <dbReference type="Pfam" id="PF13439"/>
    </source>
</evidence>
<dbReference type="InterPro" id="IPR001296">
    <property type="entry name" value="Glyco_trans_1"/>
</dbReference>
<feature type="domain" description="Glycosyltransferase subfamily 4-like N-terminal" evidence="2">
    <location>
        <begin position="11"/>
        <end position="179"/>
    </location>
</feature>
<dbReference type="Proteomes" id="UP000244193">
    <property type="component" value="Chromosome"/>
</dbReference>
<name>A0A2S0RIV0_9FLAO</name>
<dbReference type="Pfam" id="PF13439">
    <property type="entry name" value="Glyco_transf_4"/>
    <property type="match status" value="1"/>
</dbReference>
<dbReference type="NCBIfam" id="TIGR03999">
    <property type="entry name" value="thiol_BshA"/>
    <property type="match status" value="1"/>
</dbReference>
<dbReference type="RefSeq" id="WP_108371837.1">
    <property type="nucleotide sequence ID" value="NZ_CP028811.1"/>
</dbReference>
<dbReference type="EMBL" id="CP028811">
    <property type="protein sequence ID" value="AWA30652.1"/>
    <property type="molecule type" value="Genomic_DNA"/>
</dbReference>